<dbReference type="InterPro" id="IPR025966">
    <property type="entry name" value="OppC_N"/>
</dbReference>
<evidence type="ECO:0000313" key="13">
    <source>
        <dbReference type="Proteomes" id="UP001165240"/>
    </source>
</evidence>
<reference evidence="10 14" key="2">
    <citation type="submission" date="2023-02" db="EMBL/GenBank/DDBJ databases">
        <authorList>
            <person name="Olszewska D."/>
        </authorList>
    </citation>
    <scope>NUCLEOTIDE SEQUENCE [LARGE SCALE GENOMIC DNA]</scope>
    <source>
        <strain evidence="10 14">FDU301</strain>
    </source>
</reference>
<reference evidence="9" key="3">
    <citation type="journal article" date="2024" name="Appl Microbiol">
        <title>Effect of kuratsuki Bacillus and Priestia on Taste of Sake.</title>
        <authorList>
            <person name="Kobayashi K."/>
            <person name="Nishida H."/>
        </authorList>
    </citation>
    <scope>NUCLEOTIDE SEQUENCE</scope>
    <source>
        <strain evidence="9">B-12</strain>
    </source>
</reference>
<evidence type="ECO:0000313" key="12">
    <source>
        <dbReference type="Proteomes" id="UP000501076"/>
    </source>
</evidence>
<dbReference type="EMBL" id="JARAOX010000126">
    <property type="protein sequence ID" value="MDD9781564.1"/>
    <property type="molecule type" value="Genomic_DNA"/>
</dbReference>
<evidence type="ECO:0000256" key="5">
    <source>
        <dbReference type="ARBA" id="ARBA00022989"/>
    </source>
</evidence>
<dbReference type="Proteomes" id="UP001165240">
    <property type="component" value="Unassembled WGS sequence"/>
</dbReference>
<evidence type="ECO:0000256" key="2">
    <source>
        <dbReference type="ARBA" id="ARBA00022448"/>
    </source>
</evidence>
<dbReference type="GO" id="GO:0055085">
    <property type="term" value="P:transmembrane transport"/>
    <property type="evidence" value="ECO:0007669"/>
    <property type="project" value="InterPro"/>
</dbReference>
<reference evidence="11 12" key="1">
    <citation type="submission" date="2019-10" db="EMBL/GenBank/DDBJ databases">
        <title>Complete genome sequences for adaption low water activity.</title>
        <authorList>
            <person name="Zhao L."/>
            <person name="Zhong J."/>
        </authorList>
    </citation>
    <scope>NUCLEOTIDE SEQUENCE [LARGE SCALE GENOMIC DNA]</scope>
    <source>
        <strain evidence="11 12">FDU301</strain>
    </source>
</reference>
<feature type="transmembrane region" description="Helical" evidence="7">
    <location>
        <begin position="101"/>
        <end position="127"/>
    </location>
</feature>
<dbReference type="GO" id="GO:0005886">
    <property type="term" value="C:plasma membrane"/>
    <property type="evidence" value="ECO:0007669"/>
    <property type="project" value="UniProtKB-SubCell"/>
</dbReference>
<feature type="transmembrane region" description="Helical" evidence="7">
    <location>
        <begin position="271"/>
        <end position="291"/>
    </location>
</feature>
<evidence type="ECO:0000256" key="7">
    <source>
        <dbReference type="RuleBase" id="RU363032"/>
    </source>
</evidence>
<evidence type="ECO:0000313" key="14">
    <source>
        <dbReference type="Proteomes" id="UP001213771"/>
    </source>
</evidence>
<dbReference type="SUPFAM" id="SSF161098">
    <property type="entry name" value="MetI-like"/>
    <property type="match status" value="1"/>
</dbReference>
<evidence type="ECO:0000313" key="11">
    <source>
        <dbReference type="EMBL" id="QJX79139.1"/>
    </source>
</evidence>
<dbReference type="Pfam" id="PF12911">
    <property type="entry name" value="OppC_N"/>
    <property type="match status" value="1"/>
</dbReference>
<dbReference type="Gene3D" id="1.10.3720.10">
    <property type="entry name" value="MetI-like"/>
    <property type="match status" value="1"/>
</dbReference>
<evidence type="ECO:0000256" key="1">
    <source>
        <dbReference type="ARBA" id="ARBA00004651"/>
    </source>
</evidence>
<feature type="domain" description="ABC transmembrane type-1" evidence="8">
    <location>
        <begin position="97"/>
        <end position="291"/>
    </location>
</feature>
<sequence>MEIVTKKDVQPEVNMKAPKNLSPWAIARKKFVKNKLAMISLAFMIVITLLAIFAPLLTKADITRIDYMAMNAAPSSEHWFGTDTNGRDVFARTLYGGRTSLLIGVACTTLVILIGTLIGSIAGYYGGKVDQFLMRFTDFVLNFPLIVFVVVLNTILIGKISGVWTLILVVSFLSWGSTARLVRSKVLAEKENEYVLSAVSIGCSPFKIIFKHLLPNVFSTIVVQASLQMAILIVFESAISFIGFGVPADTPSWGNMLTEARESDVLQNKPWMWVPPGLAITFTILAINFIGEGLKDALNPKSLR</sequence>
<gene>
    <name evidence="11" type="ORF">FDZ14_24165</name>
    <name evidence="10" type="ORF">PVE99_03975</name>
    <name evidence="9" type="ORF">ShirakiTB12_06810</name>
</gene>
<dbReference type="AlphaFoldDB" id="A0A1Q8UL62"/>
<feature type="transmembrane region" description="Helical" evidence="7">
    <location>
        <begin position="139"/>
        <end position="157"/>
    </location>
</feature>
<evidence type="ECO:0000313" key="10">
    <source>
        <dbReference type="EMBL" id="MDD9781564.1"/>
    </source>
</evidence>
<dbReference type="InterPro" id="IPR035906">
    <property type="entry name" value="MetI-like_sf"/>
</dbReference>
<protein>
    <submittedName>
        <fullName evidence="9 11">ABC transporter permease</fullName>
    </submittedName>
</protein>
<dbReference type="RefSeq" id="WP_013081753.1">
    <property type="nucleotide sequence ID" value="NZ_AZUJ01000001.1"/>
</dbReference>
<evidence type="ECO:0000256" key="6">
    <source>
        <dbReference type="ARBA" id="ARBA00023136"/>
    </source>
</evidence>
<feature type="transmembrane region" description="Helical" evidence="7">
    <location>
        <begin position="163"/>
        <end position="182"/>
    </location>
</feature>
<dbReference type="Pfam" id="PF00528">
    <property type="entry name" value="BPD_transp_1"/>
    <property type="match status" value="1"/>
</dbReference>
<evidence type="ECO:0000256" key="3">
    <source>
        <dbReference type="ARBA" id="ARBA00022475"/>
    </source>
</evidence>
<keyword evidence="6 7" id="KW-0472">Membrane</keyword>
<dbReference type="CDD" id="cd06261">
    <property type="entry name" value="TM_PBP2"/>
    <property type="match status" value="1"/>
</dbReference>
<organism evidence="9 13">
    <name type="scientific">Priestia megaterium</name>
    <name type="common">Bacillus megaterium</name>
    <dbReference type="NCBI Taxonomy" id="1404"/>
    <lineage>
        <taxon>Bacteria</taxon>
        <taxon>Bacillati</taxon>
        <taxon>Bacillota</taxon>
        <taxon>Bacilli</taxon>
        <taxon>Bacillales</taxon>
        <taxon>Bacillaceae</taxon>
        <taxon>Priestia</taxon>
    </lineage>
</organism>
<name>A0A1Q8UL62_PRIMG</name>
<dbReference type="InterPro" id="IPR050366">
    <property type="entry name" value="BP-dependent_transpt_permease"/>
</dbReference>
<dbReference type="PROSITE" id="PS50928">
    <property type="entry name" value="ABC_TM1"/>
    <property type="match status" value="1"/>
</dbReference>
<evidence type="ECO:0000313" key="9">
    <source>
        <dbReference type="EMBL" id="GMG72213.1"/>
    </source>
</evidence>
<feature type="transmembrane region" description="Helical" evidence="7">
    <location>
        <begin position="36"/>
        <end position="57"/>
    </location>
</feature>
<keyword evidence="3" id="KW-1003">Cell membrane</keyword>
<dbReference type="PANTHER" id="PTHR43386:SF1">
    <property type="entry name" value="D,D-DIPEPTIDE TRANSPORT SYSTEM PERMEASE PROTEIN DDPC-RELATED"/>
    <property type="match status" value="1"/>
</dbReference>
<keyword evidence="4 7" id="KW-0812">Transmembrane</keyword>
<dbReference type="InterPro" id="IPR053523">
    <property type="entry name" value="Oligopeptide_permease_AppC"/>
</dbReference>
<comment type="similarity">
    <text evidence="7">Belongs to the binding-protein-dependent transport system permease family.</text>
</comment>
<comment type="subcellular location">
    <subcellularLocation>
        <location evidence="1 7">Cell membrane</location>
        <topology evidence="1 7">Multi-pass membrane protein</topology>
    </subcellularLocation>
</comment>
<dbReference type="PANTHER" id="PTHR43386">
    <property type="entry name" value="OLIGOPEPTIDE TRANSPORT SYSTEM PERMEASE PROTEIN APPC"/>
    <property type="match status" value="1"/>
</dbReference>
<dbReference type="NCBIfam" id="NF045476">
    <property type="entry name" value="Opp4C"/>
    <property type="match status" value="1"/>
</dbReference>
<proteinExistence type="inferred from homology"/>
<accession>A0A1Q8UL62</accession>
<dbReference type="InterPro" id="IPR000515">
    <property type="entry name" value="MetI-like"/>
</dbReference>
<dbReference type="GeneID" id="48011361"/>
<evidence type="ECO:0000259" key="8">
    <source>
        <dbReference type="PROSITE" id="PS50928"/>
    </source>
</evidence>
<keyword evidence="5 7" id="KW-1133">Transmembrane helix</keyword>
<evidence type="ECO:0000256" key="4">
    <source>
        <dbReference type="ARBA" id="ARBA00022692"/>
    </source>
</evidence>
<dbReference type="Proteomes" id="UP000501076">
    <property type="component" value="Chromosome"/>
</dbReference>
<dbReference type="Proteomes" id="UP001213771">
    <property type="component" value="Unassembled WGS sequence"/>
</dbReference>
<dbReference type="EMBL" id="BSYK01000001">
    <property type="protein sequence ID" value="GMG72213.1"/>
    <property type="molecule type" value="Genomic_DNA"/>
</dbReference>
<dbReference type="EMBL" id="CP045272">
    <property type="protein sequence ID" value="QJX79139.1"/>
    <property type="molecule type" value="Genomic_DNA"/>
</dbReference>
<keyword evidence="2 7" id="KW-0813">Transport</keyword>